<dbReference type="SUPFAM" id="SSF53335">
    <property type="entry name" value="S-adenosyl-L-methionine-dependent methyltransferases"/>
    <property type="match status" value="1"/>
</dbReference>
<accession>A0A7W2TXA7</accession>
<dbReference type="PANTHER" id="PTHR31760">
    <property type="entry name" value="S-ADENOSYL-L-METHIONINE-DEPENDENT METHYLTRANSFERASES SUPERFAMILY PROTEIN"/>
    <property type="match status" value="1"/>
</dbReference>
<reference evidence="7 8" key="1">
    <citation type="submission" date="2020-07" db="EMBL/GenBank/DDBJ databases">
        <title>Halieaceae bacterium, F7430, whole genome shotgun sequencing project.</title>
        <authorList>
            <person name="Jiang S."/>
            <person name="Liu Z.W."/>
            <person name="Du Z.J."/>
        </authorList>
    </citation>
    <scope>NUCLEOTIDE SEQUENCE [LARGE SCALE GENOMIC DNA]</scope>
    <source>
        <strain evidence="7 8">F7430</strain>
    </source>
</reference>
<organism evidence="7 8">
    <name type="scientific">Sediminihaliea albiluteola</name>
    <dbReference type="NCBI Taxonomy" id="2758564"/>
    <lineage>
        <taxon>Bacteria</taxon>
        <taxon>Pseudomonadati</taxon>
        <taxon>Pseudomonadota</taxon>
        <taxon>Gammaproteobacteria</taxon>
        <taxon>Cellvibrionales</taxon>
        <taxon>Halieaceae</taxon>
        <taxon>Sediminihaliea</taxon>
    </lineage>
</organism>
<feature type="binding site" evidence="6">
    <location>
        <position position="86"/>
    </location>
    <ligand>
        <name>S-adenosyl-L-methionine</name>
        <dbReference type="ChEBI" id="CHEBI:59789"/>
    </ligand>
</feature>
<feature type="binding site" evidence="6">
    <location>
        <position position="147"/>
    </location>
    <ligand>
        <name>S-adenosyl-L-methionine</name>
        <dbReference type="ChEBI" id="CHEBI:59789"/>
    </ligand>
</feature>
<dbReference type="NCBIfam" id="TIGR00138">
    <property type="entry name" value="rsmG_gidB"/>
    <property type="match status" value="1"/>
</dbReference>
<dbReference type="GO" id="GO:0070043">
    <property type="term" value="F:rRNA (guanine-N7-)-methyltransferase activity"/>
    <property type="evidence" value="ECO:0007669"/>
    <property type="project" value="UniProtKB-UniRule"/>
</dbReference>
<comment type="caution">
    <text evidence="7">The sequence shown here is derived from an EMBL/GenBank/DDBJ whole genome shotgun (WGS) entry which is preliminary data.</text>
</comment>
<dbReference type="InterPro" id="IPR003682">
    <property type="entry name" value="rRNA_ssu_MeTfrase_G"/>
</dbReference>
<dbReference type="Proteomes" id="UP000539350">
    <property type="component" value="Unassembled WGS sequence"/>
</dbReference>
<comment type="function">
    <text evidence="6">Specifically methylates the N7 position of guanine in position 527 of 16S rRNA.</text>
</comment>
<protein>
    <recommendedName>
        <fullName evidence="6">Ribosomal RNA small subunit methyltransferase G</fullName>
        <ecNumber evidence="6">2.1.1.170</ecNumber>
    </recommendedName>
    <alternativeName>
        <fullName evidence="6">16S rRNA 7-methylguanosine methyltransferase</fullName>
        <shortName evidence="6">16S rRNA m7G methyltransferase</shortName>
    </alternativeName>
</protein>
<keyword evidence="1 6" id="KW-0963">Cytoplasm</keyword>
<evidence type="ECO:0000256" key="1">
    <source>
        <dbReference type="ARBA" id="ARBA00022490"/>
    </source>
</evidence>
<gene>
    <name evidence="6 7" type="primary">rsmG</name>
    <name evidence="7" type="ORF">H2508_11090</name>
</gene>
<evidence type="ECO:0000313" key="7">
    <source>
        <dbReference type="EMBL" id="MBA6413656.1"/>
    </source>
</evidence>
<dbReference type="GO" id="GO:0005829">
    <property type="term" value="C:cytosol"/>
    <property type="evidence" value="ECO:0007669"/>
    <property type="project" value="TreeGrafter"/>
</dbReference>
<proteinExistence type="inferred from homology"/>
<evidence type="ECO:0000256" key="2">
    <source>
        <dbReference type="ARBA" id="ARBA00022552"/>
    </source>
</evidence>
<comment type="caution">
    <text evidence="6">Lacks conserved residue(s) required for the propagation of feature annotation.</text>
</comment>
<evidence type="ECO:0000256" key="5">
    <source>
        <dbReference type="ARBA" id="ARBA00022691"/>
    </source>
</evidence>
<keyword evidence="3 6" id="KW-0489">Methyltransferase</keyword>
<feature type="binding site" evidence="6">
    <location>
        <begin position="132"/>
        <end position="133"/>
    </location>
    <ligand>
        <name>S-adenosyl-L-methionine</name>
        <dbReference type="ChEBI" id="CHEBI:59789"/>
    </ligand>
</feature>
<dbReference type="HAMAP" id="MF_00074">
    <property type="entry name" value="16SrRNA_methyltr_G"/>
    <property type="match status" value="1"/>
</dbReference>
<dbReference type="Pfam" id="PF02527">
    <property type="entry name" value="GidB"/>
    <property type="match status" value="1"/>
</dbReference>
<evidence type="ECO:0000256" key="6">
    <source>
        <dbReference type="HAMAP-Rule" id="MF_00074"/>
    </source>
</evidence>
<comment type="subcellular location">
    <subcellularLocation>
        <location evidence="6">Cytoplasm</location>
    </subcellularLocation>
</comment>
<keyword evidence="2 6" id="KW-0698">rRNA processing</keyword>
<dbReference type="EC" id="2.1.1.170" evidence="6"/>
<dbReference type="AlphaFoldDB" id="A0A7W2TXA7"/>
<dbReference type="PIRSF" id="PIRSF003078">
    <property type="entry name" value="GidB"/>
    <property type="match status" value="1"/>
</dbReference>
<evidence type="ECO:0000256" key="4">
    <source>
        <dbReference type="ARBA" id="ARBA00022679"/>
    </source>
</evidence>
<dbReference type="InterPro" id="IPR029063">
    <property type="entry name" value="SAM-dependent_MTases_sf"/>
</dbReference>
<dbReference type="CDD" id="cd02440">
    <property type="entry name" value="AdoMet_MTases"/>
    <property type="match status" value="1"/>
</dbReference>
<evidence type="ECO:0000256" key="3">
    <source>
        <dbReference type="ARBA" id="ARBA00022603"/>
    </source>
</evidence>
<evidence type="ECO:0000313" key="8">
    <source>
        <dbReference type="Proteomes" id="UP000539350"/>
    </source>
</evidence>
<comment type="similarity">
    <text evidence="6">Belongs to the methyltransferase superfamily. RNA methyltransferase RsmG family.</text>
</comment>
<keyword evidence="4 6" id="KW-0808">Transferase</keyword>
<keyword evidence="5 6" id="KW-0949">S-adenosyl-L-methionine</keyword>
<name>A0A7W2TXA7_9GAMM</name>
<dbReference type="PANTHER" id="PTHR31760:SF0">
    <property type="entry name" value="S-ADENOSYL-L-METHIONINE-DEPENDENT METHYLTRANSFERASES SUPERFAMILY PROTEIN"/>
    <property type="match status" value="1"/>
</dbReference>
<keyword evidence="8" id="KW-1185">Reference proteome</keyword>
<sequence length="218" mass="23786">MSTILRDELSSELSAGCAELKLEVSEQQVEALCDYLELLAKWNKAYNLTAVREPSAMLRKHLLDSLAIAPLLVGERLIDVGTGAGLPGVPLAILYPEREFHLLDSNSKKTRFLFQVKTALGLDNMSVHHARVESFQAAQKFDAVLSRAFASLDDMVSGCRHLLAPKGQFLAMKGIWPEEELAAVAKVCDILSVTAVAVPGLPDQRHLVAMVLRDQPAA</sequence>
<comment type="catalytic activity">
    <reaction evidence="6">
        <text>guanosine(527) in 16S rRNA + S-adenosyl-L-methionine = N(7)-methylguanosine(527) in 16S rRNA + S-adenosyl-L-homocysteine</text>
        <dbReference type="Rhea" id="RHEA:42732"/>
        <dbReference type="Rhea" id="RHEA-COMP:10209"/>
        <dbReference type="Rhea" id="RHEA-COMP:10210"/>
        <dbReference type="ChEBI" id="CHEBI:57856"/>
        <dbReference type="ChEBI" id="CHEBI:59789"/>
        <dbReference type="ChEBI" id="CHEBI:74269"/>
        <dbReference type="ChEBI" id="CHEBI:74480"/>
        <dbReference type="EC" id="2.1.1.170"/>
    </reaction>
</comment>
<dbReference type="EMBL" id="JACFXU010000014">
    <property type="protein sequence ID" value="MBA6413656.1"/>
    <property type="molecule type" value="Genomic_DNA"/>
</dbReference>
<feature type="binding site" evidence="6">
    <location>
        <position position="81"/>
    </location>
    <ligand>
        <name>S-adenosyl-L-methionine</name>
        <dbReference type="ChEBI" id="CHEBI:59789"/>
    </ligand>
</feature>
<dbReference type="Gene3D" id="3.40.50.150">
    <property type="entry name" value="Vaccinia Virus protein VP39"/>
    <property type="match status" value="1"/>
</dbReference>